<dbReference type="Proteomes" id="UP000002774">
    <property type="component" value="Chromosome"/>
</dbReference>
<dbReference type="AlphaFoldDB" id="H1Y7I2"/>
<keyword evidence="1" id="KW-0732">Signal</keyword>
<dbReference type="HOGENOM" id="CLU_2585848_0_0_10"/>
<reference evidence="2" key="1">
    <citation type="submission" date="2011-09" db="EMBL/GenBank/DDBJ databases">
        <title>The permanent draft genome of Mucilaginibacter paludis DSM 18603.</title>
        <authorList>
            <consortium name="US DOE Joint Genome Institute (JGI-PGF)"/>
            <person name="Lucas S."/>
            <person name="Han J."/>
            <person name="Lapidus A."/>
            <person name="Bruce D."/>
            <person name="Goodwin L."/>
            <person name="Pitluck S."/>
            <person name="Peters L."/>
            <person name="Kyrpides N."/>
            <person name="Mavromatis K."/>
            <person name="Ivanova N."/>
            <person name="Mikhailova N."/>
            <person name="Held B."/>
            <person name="Detter J.C."/>
            <person name="Tapia R."/>
            <person name="Han C."/>
            <person name="Land M."/>
            <person name="Hauser L."/>
            <person name="Markowitz V."/>
            <person name="Cheng J.-F."/>
            <person name="Hugenholtz P."/>
            <person name="Woyke T."/>
            <person name="Wu D."/>
            <person name="Tindall B."/>
            <person name="Brambilla E."/>
            <person name="Klenk H.-P."/>
            <person name="Eisen J.A."/>
        </authorList>
    </citation>
    <scope>NUCLEOTIDE SEQUENCE [LARGE SCALE GENOMIC DNA]</scope>
    <source>
        <strain evidence="2">DSM 18603</strain>
    </source>
</reference>
<gene>
    <name evidence="2" type="ORF">Mucpa_5329</name>
</gene>
<protein>
    <recommendedName>
        <fullName evidence="4">Lipoprotein</fullName>
    </recommendedName>
</protein>
<accession>H1Y7I2</accession>
<evidence type="ECO:0000313" key="3">
    <source>
        <dbReference type="Proteomes" id="UP000002774"/>
    </source>
</evidence>
<dbReference type="STRING" id="714943.Mucpa_5329"/>
<sequence>MKNALPFLLLSLSACTATKSTLDSSNQAIKSHAQPVKIFGIGSYSSKSIVLTLVDAENKYFTVEVPKIPSLKVGDVYPGF</sequence>
<evidence type="ECO:0000313" key="2">
    <source>
        <dbReference type="EMBL" id="EHQ29403.1"/>
    </source>
</evidence>
<organism evidence="2 3">
    <name type="scientific">Mucilaginibacter paludis DSM 18603</name>
    <dbReference type="NCBI Taxonomy" id="714943"/>
    <lineage>
        <taxon>Bacteria</taxon>
        <taxon>Pseudomonadati</taxon>
        <taxon>Bacteroidota</taxon>
        <taxon>Sphingobacteriia</taxon>
        <taxon>Sphingobacteriales</taxon>
        <taxon>Sphingobacteriaceae</taxon>
        <taxon>Mucilaginibacter</taxon>
    </lineage>
</organism>
<dbReference type="PROSITE" id="PS51257">
    <property type="entry name" value="PROKAR_LIPOPROTEIN"/>
    <property type="match status" value="1"/>
</dbReference>
<dbReference type="OrthoDB" id="799917at2"/>
<name>H1Y7I2_9SPHI</name>
<evidence type="ECO:0000256" key="1">
    <source>
        <dbReference type="SAM" id="SignalP"/>
    </source>
</evidence>
<feature type="chain" id="PRO_5003558257" description="Lipoprotein" evidence="1">
    <location>
        <begin position="17"/>
        <end position="80"/>
    </location>
</feature>
<dbReference type="RefSeq" id="WP_008510589.1">
    <property type="nucleotide sequence ID" value="NZ_CM001403.1"/>
</dbReference>
<evidence type="ECO:0008006" key="4">
    <source>
        <dbReference type="Google" id="ProtNLM"/>
    </source>
</evidence>
<proteinExistence type="predicted"/>
<dbReference type="EMBL" id="CM001403">
    <property type="protein sequence ID" value="EHQ29403.1"/>
    <property type="molecule type" value="Genomic_DNA"/>
</dbReference>
<feature type="signal peptide" evidence="1">
    <location>
        <begin position="1"/>
        <end position="16"/>
    </location>
</feature>
<keyword evidence="3" id="KW-1185">Reference proteome</keyword>